<evidence type="ECO:0000259" key="1">
    <source>
        <dbReference type="PROSITE" id="PS50006"/>
    </source>
</evidence>
<keyword evidence="3" id="KW-1185">Reference proteome</keyword>
<protein>
    <submittedName>
        <fullName evidence="2">FHA domain-containing protein</fullName>
    </submittedName>
</protein>
<dbReference type="InterPro" id="IPR008984">
    <property type="entry name" value="SMAD_FHA_dom_sf"/>
</dbReference>
<evidence type="ECO:0000313" key="3">
    <source>
        <dbReference type="Proteomes" id="UP001384579"/>
    </source>
</evidence>
<gene>
    <name evidence="2" type="ORF">WMG39_23960</name>
</gene>
<dbReference type="EMBL" id="JBBLXS010000456">
    <property type="protein sequence ID" value="MEK0187871.1"/>
    <property type="molecule type" value="Genomic_DNA"/>
</dbReference>
<dbReference type="SUPFAM" id="SSF49879">
    <property type="entry name" value="SMAD/FHA domain"/>
    <property type="match status" value="1"/>
</dbReference>
<sequence>MSSGFGSDPIYQGRLTPDNAKLLVRNSSSANQKFPLNQIRAIIGRSDAPMSIADIDLTECKIDNKSAISRHHAVIEWVEGKLQIIDLDSTNGTFVNGKKLLTTAPR</sequence>
<dbReference type="Proteomes" id="UP001384579">
    <property type="component" value="Unassembled WGS sequence"/>
</dbReference>
<reference evidence="2 3" key="1">
    <citation type="journal article" date="2020" name="Harmful Algae">
        <title>Molecular and morphological characterization of a novel dihydroanatoxin-a producing Microcoleus species (cyanobacteria) from the Russian River, California, USA.</title>
        <authorList>
            <person name="Conklin K.Y."/>
            <person name="Stancheva R."/>
            <person name="Otten T.G."/>
            <person name="Fadness R."/>
            <person name="Boyer G.L."/>
            <person name="Read B."/>
            <person name="Zhang X."/>
            <person name="Sheath R.G."/>
        </authorList>
    </citation>
    <scope>NUCLEOTIDE SEQUENCE [LARGE SCALE GENOMIC DNA]</scope>
    <source>
        <strain evidence="2 3">PTRS2</strain>
    </source>
</reference>
<comment type="caution">
    <text evidence="2">The sequence shown here is derived from an EMBL/GenBank/DDBJ whole genome shotgun (WGS) entry which is preliminary data.</text>
</comment>
<dbReference type="Pfam" id="PF00498">
    <property type="entry name" value="FHA"/>
    <property type="match status" value="1"/>
</dbReference>
<dbReference type="Gene3D" id="2.60.200.20">
    <property type="match status" value="1"/>
</dbReference>
<proteinExistence type="predicted"/>
<dbReference type="CDD" id="cd00060">
    <property type="entry name" value="FHA"/>
    <property type="match status" value="1"/>
</dbReference>
<name>A0ABU8YTZ4_9CYAN</name>
<dbReference type="RefSeq" id="WP_340541919.1">
    <property type="nucleotide sequence ID" value="NZ_JBBLXS010000456.1"/>
</dbReference>
<evidence type="ECO:0000313" key="2">
    <source>
        <dbReference type="EMBL" id="MEK0187871.1"/>
    </source>
</evidence>
<accession>A0ABU8YTZ4</accession>
<feature type="domain" description="FHA" evidence="1">
    <location>
        <begin position="41"/>
        <end position="100"/>
    </location>
</feature>
<dbReference type="InterPro" id="IPR000253">
    <property type="entry name" value="FHA_dom"/>
</dbReference>
<organism evidence="2 3">
    <name type="scientific">Microcoleus anatoxicus PTRS2</name>
    <dbReference type="NCBI Taxonomy" id="2705321"/>
    <lineage>
        <taxon>Bacteria</taxon>
        <taxon>Bacillati</taxon>
        <taxon>Cyanobacteriota</taxon>
        <taxon>Cyanophyceae</taxon>
        <taxon>Oscillatoriophycideae</taxon>
        <taxon>Oscillatoriales</taxon>
        <taxon>Microcoleaceae</taxon>
        <taxon>Microcoleus</taxon>
        <taxon>Microcoleus anatoxicus</taxon>
    </lineage>
</organism>
<dbReference type="SMART" id="SM00240">
    <property type="entry name" value="FHA"/>
    <property type="match status" value="1"/>
</dbReference>
<dbReference type="PROSITE" id="PS50006">
    <property type="entry name" value="FHA_DOMAIN"/>
    <property type="match status" value="1"/>
</dbReference>
<feature type="non-terminal residue" evidence="2">
    <location>
        <position position="106"/>
    </location>
</feature>